<evidence type="ECO:0000313" key="3">
    <source>
        <dbReference type="EnsemblPlants" id="OBART06G02440.1"/>
    </source>
</evidence>
<dbReference type="Proteomes" id="UP000026960">
    <property type="component" value="Chromosome 6"/>
</dbReference>
<accession>A0A0D3GCJ9</accession>
<feature type="compositionally biased region" description="Low complexity" evidence="1">
    <location>
        <begin position="49"/>
        <end position="59"/>
    </location>
</feature>
<reference evidence="3" key="1">
    <citation type="journal article" date="2009" name="Rice">
        <title>De Novo Next Generation Sequencing of Plant Genomes.</title>
        <authorList>
            <person name="Rounsley S."/>
            <person name="Marri P.R."/>
            <person name="Yu Y."/>
            <person name="He R."/>
            <person name="Sisneros N."/>
            <person name="Goicoechea J.L."/>
            <person name="Lee S.J."/>
            <person name="Angelova A."/>
            <person name="Kudrna D."/>
            <person name="Luo M."/>
            <person name="Affourtit J."/>
            <person name="Desany B."/>
            <person name="Knight J."/>
            <person name="Niazi F."/>
            <person name="Egholm M."/>
            <person name="Wing R.A."/>
        </authorList>
    </citation>
    <scope>NUCLEOTIDE SEQUENCE [LARGE SCALE GENOMIC DNA]</scope>
    <source>
        <strain evidence="3">cv. IRGC 105608</strain>
    </source>
</reference>
<dbReference type="EnsemblPlants" id="OBART06G02440.1">
    <property type="protein sequence ID" value="OBART06G02440.1"/>
    <property type="gene ID" value="OBART06G02440"/>
</dbReference>
<dbReference type="PaxDb" id="65489-OBART06G02440.1"/>
<protein>
    <submittedName>
        <fullName evidence="3">Uncharacterized protein</fullName>
    </submittedName>
</protein>
<evidence type="ECO:0000313" key="4">
    <source>
        <dbReference type="Proteomes" id="UP000026960"/>
    </source>
</evidence>
<feature type="region of interest" description="Disordered" evidence="1">
    <location>
        <begin position="41"/>
        <end position="75"/>
    </location>
</feature>
<feature type="chain" id="PRO_5002262426" evidence="2">
    <location>
        <begin position="24"/>
        <end position="170"/>
    </location>
</feature>
<feature type="signal peptide" evidence="2">
    <location>
        <begin position="1"/>
        <end position="23"/>
    </location>
</feature>
<keyword evidence="2" id="KW-0732">Signal</keyword>
<name>A0A0D3GCJ9_9ORYZ</name>
<feature type="compositionally biased region" description="Polar residues" evidence="1">
    <location>
        <begin position="156"/>
        <end position="170"/>
    </location>
</feature>
<dbReference type="Gramene" id="OBART06G02440.1">
    <property type="protein sequence ID" value="OBART06G02440.1"/>
    <property type="gene ID" value="OBART06G02440"/>
</dbReference>
<keyword evidence="4" id="KW-1185">Reference proteome</keyword>
<sequence>MPVSLHLALVLLSMCEDIDTATATLIITHHLHTRAGGWRSRRARRDVRAPTAATRRAPWQGCGDSATKASTGGDEGGNGVALALGTDTSALVDLVGGAVTRARVAGVFLEETGGVVVSIVAGASGDGGIDVENDLLLCSNPAVSAPPPSSTHRRQWSSSPRTTAESPWLS</sequence>
<evidence type="ECO:0000256" key="2">
    <source>
        <dbReference type="SAM" id="SignalP"/>
    </source>
</evidence>
<dbReference type="AlphaFoldDB" id="A0A0D3GCJ9"/>
<dbReference type="HOGENOM" id="CLU_1573031_0_0_1"/>
<organism evidence="3">
    <name type="scientific">Oryza barthii</name>
    <dbReference type="NCBI Taxonomy" id="65489"/>
    <lineage>
        <taxon>Eukaryota</taxon>
        <taxon>Viridiplantae</taxon>
        <taxon>Streptophyta</taxon>
        <taxon>Embryophyta</taxon>
        <taxon>Tracheophyta</taxon>
        <taxon>Spermatophyta</taxon>
        <taxon>Magnoliopsida</taxon>
        <taxon>Liliopsida</taxon>
        <taxon>Poales</taxon>
        <taxon>Poaceae</taxon>
        <taxon>BOP clade</taxon>
        <taxon>Oryzoideae</taxon>
        <taxon>Oryzeae</taxon>
        <taxon>Oryzinae</taxon>
        <taxon>Oryza</taxon>
    </lineage>
</organism>
<feature type="region of interest" description="Disordered" evidence="1">
    <location>
        <begin position="142"/>
        <end position="170"/>
    </location>
</feature>
<reference evidence="3" key="2">
    <citation type="submission" date="2015-03" db="UniProtKB">
        <authorList>
            <consortium name="EnsemblPlants"/>
        </authorList>
    </citation>
    <scope>IDENTIFICATION</scope>
</reference>
<evidence type="ECO:0000256" key="1">
    <source>
        <dbReference type="SAM" id="MobiDB-lite"/>
    </source>
</evidence>
<proteinExistence type="predicted"/>